<sequence>MAKLLEEQKIIFTLAFENFTPAAAEIHLQKVDISTQLNIGLPIITAISDFTPANFEVVYPSSGSWTVTVKADGFVSNELTKLVMLI</sequence>
<dbReference type="RefSeq" id="WP_104810291.1">
    <property type="nucleotide sequence ID" value="NZ_MQUA01000013.1"/>
</dbReference>
<protein>
    <submittedName>
        <fullName evidence="1">Uncharacterized protein</fullName>
    </submittedName>
</protein>
<evidence type="ECO:0000313" key="2">
    <source>
        <dbReference type="Proteomes" id="UP000239522"/>
    </source>
</evidence>
<dbReference type="Proteomes" id="UP000239522">
    <property type="component" value="Unassembled WGS sequence"/>
</dbReference>
<gene>
    <name evidence="1" type="ORF">BST83_13745</name>
</gene>
<dbReference type="EMBL" id="MQUA01000013">
    <property type="protein sequence ID" value="PQB08087.1"/>
    <property type="molecule type" value="Genomic_DNA"/>
</dbReference>
<keyword evidence="2" id="KW-1185">Reference proteome</keyword>
<comment type="caution">
    <text evidence="1">The sequence shown here is derived from an EMBL/GenBank/DDBJ whole genome shotgun (WGS) entry which is preliminary data.</text>
</comment>
<organism evidence="1 2">
    <name type="scientific">Polaribacter filamentus</name>
    <dbReference type="NCBI Taxonomy" id="53483"/>
    <lineage>
        <taxon>Bacteria</taxon>
        <taxon>Pseudomonadati</taxon>
        <taxon>Bacteroidota</taxon>
        <taxon>Flavobacteriia</taxon>
        <taxon>Flavobacteriales</taxon>
        <taxon>Flavobacteriaceae</taxon>
    </lineage>
</organism>
<name>A0A2S7KZP1_9FLAO</name>
<accession>A0A2S7KZP1</accession>
<evidence type="ECO:0000313" key="1">
    <source>
        <dbReference type="EMBL" id="PQB08087.1"/>
    </source>
</evidence>
<reference evidence="1 2" key="1">
    <citation type="submission" date="2016-11" db="EMBL/GenBank/DDBJ databases">
        <title>Trade-off between light-utilization and light-protection in marine flavobacteria.</title>
        <authorList>
            <person name="Kumagai Y."/>
        </authorList>
    </citation>
    <scope>NUCLEOTIDE SEQUENCE [LARGE SCALE GENOMIC DNA]</scope>
    <source>
        <strain evidence="1 2">ATCC 700397</strain>
    </source>
</reference>
<proteinExistence type="predicted"/>
<dbReference type="AlphaFoldDB" id="A0A2S7KZP1"/>